<dbReference type="Proteomes" id="UP000676310">
    <property type="component" value="Unassembled WGS sequence"/>
</dbReference>
<evidence type="ECO:0000256" key="2">
    <source>
        <dbReference type="SAM" id="MobiDB-lite"/>
    </source>
</evidence>
<feature type="region of interest" description="Disordered" evidence="2">
    <location>
        <begin position="1031"/>
        <end position="1051"/>
    </location>
</feature>
<dbReference type="EMBL" id="CAJRGZ010000016">
    <property type="protein sequence ID" value="CAG5154223.1"/>
    <property type="molecule type" value="Genomic_DNA"/>
</dbReference>
<evidence type="ECO:0000256" key="1">
    <source>
        <dbReference type="SAM" id="Coils"/>
    </source>
</evidence>
<sequence>MQSLRKLKERKRAIAHQMTASLSKTVDLKLATQGMDIVYLNKERDQITKDREKEFGELKKQLNEERDQMMRRLEAMEATSARYDSLVDRSETLKLVNVAVKPLAERLEVLERSAAGLPDLHKGLQDLATVPNRLATIETRQNVVQPEPEPKPSVLDNSHLKYLTDGLRSLEAANGALARIPRLENDITTLKNAKELHKIDIDTLKKWKDAQPKVVLEETMKNLVTTEVQAKASVLSEKLREKADEANGQLAERITRNETSIRDIRTQSESFQSFKEKVEKQKLSNQLSALHEKVKMAEGNDARTFAKADRLQKRLEELEDEVPPNEMDKMHDRIDKLQDKLKEYREEMKDTDRKVKQLQDGAFDFQDVHKDIYKYIEPLKDHYKKRGSHLTQCVATLETTVTQSDLGILPVRLDELEKSARNLDKLSTHVNELEKTTKGPGFKKAGTPVLPSSVLDIPAMGSLDEKVNSLDKSLQQLRKAVMGKGSLISRLDAQDKRIDSMEATASARPLDTVEQTTEMTASRILDKTVEKTTETKVKALMLHERKVVDKSLEELETRLMEEIQASRNRTHESSVPSADATVAQSDVTGLNNLVYNIKKDIETLSDDLGKTEERIVAQDQTITFLQDFVPTLFNQHFDPLKVNVEDQLRVINIALETHGSDLSNLRQQVSNLPLQQNTFGQQQQAQLEATVVEAATLKTNLEALKESLSTKADTERMSQQLEGITFAMQHIQSRYENISTDDIYQRMVKWFTQMYPGLPQIQNDISQLKALKAWIDPRANALNGLSRDAEHLYGLVSIASQLQDLVNVAPQVLCLASKSALLQSLANNVPAPGRLIGSRDASPQTLAMIEKACSDADTAIAKAEQASSDAMAANIKAEQASSEAQNANRKTAEIEQRLTERVEALDALKKALEALQTKFDGAQIVREIAHAKLRDDNRVRFDELEKHTRHYDATVTEIWKQLGAVQGVGAELRKEFDATVNAYIEPNRDFFGLLGTVIMVVSQLQQVIESLNKNRSVAPLKLDWHCYLPTLGQPETNGEPSNSKGKGKSKQ</sequence>
<dbReference type="AlphaFoldDB" id="A0A8J2HYL7"/>
<reference evidence="3" key="1">
    <citation type="submission" date="2021-05" db="EMBL/GenBank/DDBJ databases">
        <authorList>
            <person name="Stam R."/>
        </authorList>
    </citation>
    <scope>NUCLEOTIDE SEQUENCE</scope>
    <source>
        <strain evidence="3">CS162</strain>
    </source>
</reference>
<evidence type="ECO:0000313" key="4">
    <source>
        <dbReference type="Proteomes" id="UP000676310"/>
    </source>
</evidence>
<dbReference type="Gene3D" id="1.10.287.1490">
    <property type="match status" value="1"/>
</dbReference>
<keyword evidence="4" id="KW-1185">Reference proteome</keyword>
<feature type="coiled-coil region" evidence="1">
    <location>
        <begin position="280"/>
        <end position="361"/>
    </location>
</feature>
<evidence type="ECO:0000313" key="3">
    <source>
        <dbReference type="EMBL" id="CAG5154223.1"/>
    </source>
</evidence>
<organism evidence="3 4">
    <name type="scientific">Alternaria atra</name>
    <dbReference type="NCBI Taxonomy" id="119953"/>
    <lineage>
        <taxon>Eukaryota</taxon>
        <taxon>Fungi</taxon>
        <taxon>Dikarya</taxon>
        <taxon>Ascomycota</taxon>
        <taxon>Pezizomycotina</taxon>
        <taxon>Dothideomycetes</taxon>
        <taxon>Pleosporomycetidae</taxon>
        <taxon>Pleosporales</taxon>
        <taxon>Pleosporineae</taxon>
        <taxon>Pleosporaceae</taxon>
        <taxon>Alternaria</taxon>
        <taxon>Alternaria sect. Ulocladioides</taxon>
    </lineage>
</organism>
<dbReference type="RefSeq" id="XP_043167062.1">
    <property type="nucleotide sequence ID" value="XM_043311127.1"/>
</dbReference>
<dbReference type="OrthoDB" id="3438382at2759"/>
<feature type="compositionally biased region" description="Polar residues" evidence="2">
    <location>
        <begin position="1033"/>
        <end position="1044"/>
    </location>
</feature>
<name>A0A8J2HYL7_9PLEO</name>
<proteinExistence type="predicted"/>
<gene>
    <name evidence="3" type="ORF">ALTATR162_LOCUS3519</name>
</gene>
<dbReference type="PANTHER" id="PTHR45615">
    <property type="entry name" value="MYOSIN HEAVY CHAIN, NON-MUSCLE"/>
    <property type="match status" value="1"/>
</dbReference>
<dbReference type="GeneID" id="67015084"/>
<comment type="caution">
    <text evidence="3">The sequence shown here is derived from an EMBL/GenBank/DDBJ whole genome shotgun (WGS) entry which is preliminary data.</text>
</comment>
<protein>
    <submittedName>
        <fullName evidence="3">Uncharacterized protein</fullName>
    </submittedName>
</protein>
<feature type="coiled-coil region" evidence="1">
    <location>
        <begin position="870"/>
        <end position="925"/>
    </location>
</feature>
<accession>A0A8J2HYL7</accession>
<keyword evidence="1" id="KW-0175">Coiled coil</keyword>
<dbReference type="PANTHER" id="PTHR45615:SF63">
    <property type="entry name" value="CHROMOSOME UNDETERMINED SCAFFOLD_10, WHOLE GENOME SHOTGUN SEQUENCE"/>
    <property type="match status" value="1"/>
</dbReference>